<organism evidence="1 2">
    <name type="scientific">Hibiscus sabdariffa</name>
    <name type="common">roselle</name>
    <dbReference type="NCBI Taxonomy" id="183260"/>
    <lineage>
        <taxon>Eukaryota</taxon>
        <taxon>Viridiplantae</taxon>
        <taxon>Streptophyta</taxon>
        <taxon>Embryophyta</taxon>
        <taxon>Tracheophyta</taxon>
        <taxon>Spermatophyta</taxon>
        <taxon>Magnoliopsida</taxon>
        <taxon>eudicotyledons</taxon>
        <taxon>Gunneridae</taxon>
        <taxon>Pentapetalae</taxon>
        <taxon>rosids</taxon>
        <taxon>malvids</taxon>
        <taxon>Malvales</taxon>
        <taxon>Malvaceae</taxon>
        <taxon>Malvoideae</taxon>
        <taxon>Hibiscus</taxon>
    </lineage>
</organism>
<evidence type="ECO:0008006" key="3">
    <source>
        <dbReference type="Google" id="ProtNLM"/>
    </source>
</evidence>
<sequence length="209" mass="23716">MFRVSLLFLIRKPSPISLVSNALALKMNRLMTNAERFHRSISSDSSCFDCGNQLETSLHVLPDCHATRNLWLQILPGALIRPFFECDLHQWLSCNLAAAILHPHSSLPWNLVFASLTWQIWKRQNGLIFHNPDLSNDALIIRRNLAWVKHYSAWVARETGSNFDLRSVPLESLNFGSSYSSFTPEKLGYYCVLDTEIGQSPCGCFSKAC</sequence>
<reference evidence="1 2" key="1">
    <citation type="journal article" date="2024" name="G3 (Bethesda)">
        <title>Genome assembly of Hibiscus sabdariffa L. provides insights into metabolisms of medicinal natural products.</title>
        <authorList>
            <person name="Kim T."/>
        </authorList>
    </citation>
    <scope>NUCLEOTIDE SEQUENCE [LARGE SCALE GENOMIC DNA]</scope>
    <source>
        <strain evidence="1">TK-2024</strain>
        <tissue evidence="1">Old leaves</tissue>
    </source>
</reference>
<keyword evidence="2" id="KW-1185">Reference proteome</keyword>
<evidence type="ECO:0000313" key="2">
    <source>
        <dbReference type="Proteomes" id="UP001396334"/>
    </source>
</evidence>
<proteinExistence type="predicted"/>
<dbReference type="EMBL" id="JBBPBN010000147">
    <property type="protein sequence ID" value="KAK8975309.1"/>
    <property type="molecule type" value="Genomic_DNA"/>
</dbReference>
<dbReference type="Proteomes" id="UP001396334">
    <property type="component" value="Unassembled WGS sequence"/>
</dbReference>
<comment type="caution">
    <text evidence="1">The sequence shown here is derived from an EMBL/GenBank/DDBJ whole genome shotgun (WGS) entry which is preliminary data.</text>
</comment>
<accession>A0ABR2NGL1</accession>
<gene>
    <name evidence="1" type="ORF">V6N11_063272</name>
</gene>
<evidence type="ECO:0000313" key="1">
    <source>
        <dbReference type="EMBL" id="KAK8975309.1"/>
    </source>
</evidence>
<protein>
    <recommendedName>
        <fullName evidence="3">Reverse transcriptase zinc-binding domain-containing protein</fullName>
    </recommendedName>
</protein>
<name>A0ABR2NGL1_9ROSI</name>